<sequence>MSIHCAPSSPSKRSGCYFADLVVSLPYNLPLEPLQNPEMSPVPLVDRTTEITFYNHLASPRTSSFLSSAAAFSPLYRQEAFKCVDAEGRVEAWTFAANVWVPIPDPDLDALVLGEWAGIVTLVAPAGKDETWEIKLLGWDEVVGGGGGVWGASE</sequence>
<name>A0A6A6QW53_9PEZI</name>
<protein>
    <submittedName>
        <fullName evidence="1">Uncharacterized protein</fullName>
    </submittedName>
</protein>
<evidence type="ECO:0000313" key="2">
    <source>
        <dbReference type="Proteomes" id="UP000799750"/>
    </source>
</evidence>
<reference evidence="1" key="1">
    <citation type="journal article" date="2020" name="Stud. Mycol.">
        <title>101 Dothideomycetes genomes: a test case for predicting lifestyles and emergence of pathogens.</title>
        <authorList>
            <person name="Haridas S."/>
            <person name="Albert R."/>
            <person name="Binder M."/>
            <person name="Bloem J."/>
            <person name="Labutti K."/>
            <person name="Salamov A."/>
            <person name="Andreopoulos B."/>
            <person name="Baker S."/>
            <person name="Barry K."/>
            <person name="Bills G."/>
            <person name="Bluhm B."/>
            <person name="Cannon C."/>
            <person name="Castanera R."/>
            <person name="Culley D."/>
            <person name="Daum C."/>
            <person name="Ezra D."/>
            <person name="Gonzalez J."/>
            <person name="Henrissat B."/>
            <person name="Kuo A."/>
            <person name="Liang C."/>
            <person name="Lipzen A."/>
            <person name="Lutzoni F."/>
            <person name="Magnuson J."/>
            <person name="Mondo S."/>
            <person name="Nolan M."/>
            <person name="Ohm R."/>
            <person name="Pangilinan J."/>
            <person name="Park H.-J."/>
            <person name="Ramirez L."/>
            <person name="Alfaro M."/>
            <person name="Sun H."/>
            <person name="Tritt A."/>
            <person name="Yoshinaga Y."/>
            <person name="Zwiers L.-H."/>
            <person name="Turgeon B."/>
            <person name="Goodwin S."/>
            <person name="Spatafora J."/>
            <person name="Crous P."/>
            <person name="Grigoriev I."/>
        </authorList>
    </citation>
    <scope>NUCLEOTIDE SEQUENCE</scope>
    <source>
        <strain evidence="1">CBS 269.34</strain>
    </source>
</reference>
<gene>
    <name evidence="1" type="ORF">BU16DRAFT_581773</name>
</gene>
<dbReference type="EMBL" id="MU004188">
    <property type="protein sequence ID" value="KAF2496446.1"/>
    <property type="molecule type" value="Genomic_DNA"/>
</dbReference>
<proteinExistence type="predicted"/>
<dbReference type="Proteomes" id="UP000799750">
    <property type="component" value="Unassembled WGS sequence"/>
</dbReference>
<accession>A0A6A6QW53</accession>
<keyword evidence="2" id="KW-1185">Reference proteome</keyword>
<evidence type="ECO:0000313" key="1">
    <source>
        <dbReference type="EMBL" id="KAF2496446.1"/>
    </source>
</evidence>
<dbReference type="AlphaFoldDB" id="A0A6A6QW53"/>
<organism evidence="1 2">
    <name type="scientific">Lophium mytilinum</name>
    <dbReference type="NCBI Taxonomy" id="390894"/>
    <lineage>
        <taxon>Eukaryota</taxon>
        <taxon>Fungi</taxon>
        <taxon>Dikarya</taxon>
        <taxon>Ascomycota</taxon>
        <taxon>Pezizomycotina</taxon>
        <taxon>Dothideomycetes</taxon>
        <taxon>Pleosporomycetidae</taxon>
        <taxon>Mytilinidiales</taxon>
        <taxon>Mytilinidiaceae</taxon>
        <taxon>Lophium</taxon>
    </lineage>
</organism>